<organism evidence="2 3">
    <name type="scientific">Chthoniobacter flavus Ellin428</name>
    <dbReference type="NCBI Taxonomy" id="497964"/>
    <lineage>
        <taxon>Bacteria</taxon>
        <taxon>Pseudomonadati</taxon>
        <taxon>Verrucomicrobiota</taxon>
        <taxon>Spartobacteria</taxon>
        <taxon>Chthoniobacterales</taxon>
        <taxon>Chthoniobacteraceae</taxon>
        <taxon>Chthoniobacter</taxon>
    </lineage>
</organism>
<evidence type="ECO:0000313" key="2">
    <source>
        <dbReference type="EMBL" id="EDY16488.1"/>
    </source>
</evidence>
<dbReference type="NCBIfam" id="TIGR02595">
    <property type="entry name" value="PEP_CTERM"/>
    <property type="match status" value="1"/>
</dbReference>
<feature type="chain" id="PRO_5002803370" description="PEP-CTERM protein-sorting domain-containing protein" evidence="1">
    <location>
        <begin position="26"/>
        <end position="239"/>
    </location>
</feature>
<protein>
    <recommendedName>
        <fullName evidence="4">PEP-CTERM protein-sorting domain-containing protein</fullName>
    </recommendedName>
</protein>
<reference evidence="2 3" key="1">
    <citation type="journal article" date="2011" name="J. Bacteriol.">
        <title>Genome sequence of Chthoniobacter flavus Ellin428, an aerobic heterotrophic soil bacterium.</title>
        <authorList>
            <person name="Kant R."/>
            <person name="van Passel M.W."/>
            <person name="Palva A."/>
            <person name="Lucas S."/>
            <person name="Lapidus A."/>
            <person name="Glavina Del Rio T."/>
            <person name="Dalin E."/>
            <person name="Tice H."/>
            <person name="Bruce D."/>
            <person name="Goodwin L."/>
            <person name="Pitluck S."/>
            <person name="Larimer F.W."/>
            <person name="Land M.L."/>
            <person name="Hauser L."/>
            <person name="Sangwan P."/>
            <person name="de Vos W.M."/>
            <person name="Janssen P.H."/>
            <person name="Smidt H."/>
        </authorList>
    </citation>
    <scope>NUCLEOTIDE SEQUENCE [LARGE SCALE GENOMIC DNA]</scope>
    <source>
        <strain evidence="2 3">Ellin428</strain>
    </source>
</reference>
<dbReference type="InterPro" id="IPR013424">
    <property type="entry name" value="Ice-binding_C"/>
</dbReference>
<dbReference type="InParanoid" id="B4DAS8"/>
<comment type="caution">
    <text evidence="2">The sequence shown here is derived from an EMBL/GenBank/DDBJ whole genome shotgun (WGS) entry which is preliminary data.</text>
</comment>
<feature type="signal peptide" evidence="1">
    <location>
        <begin position="1"/>
        <end position="25"/>
    </location>
</feature>
<evidence type="ECO:0000256" key="1">
    <source>
        <dbReference type="SAM" id="SignalP"/>
    </source>
</evidence>
<dbReference type="EMBL" id="ABVL01000032">
    <property type="protein sequence ID" value="EDY16488.1"/>
    <property type="molecule type" value="Genomic_DNA"/>
</dbReference>
<gene>
    <name evidence="2" type="ORF">CfE428DRAFT_6019</name>
</gene>
<dbReference type="eggNOG" id="ENOG503464E">
    <property type="taxonomic scope" value="Bacteria"/>
</dbReference>
<dbReference type="AlphaFoldDB" id="B4DAS8"/>
<sequence>MKQHLPFALLSLAVLFTSVPQIAHAATITWGAPTNISGDTDVSTGGTLVTAVQFDVSGTVANGVPFTGVPASGSASTLSFAGGSIATSPSTSFVESATGSSLAPFIQLSANYRDVIWTWALGEFGIYPTTLTLTGLATGATYQFEFWENNSGANSNQAITATAGNSVTLNTNTTSAIGGLGQYDIGTFVADGSTEAIQFNAPGGLNAFQLRQTSTVPEPGTAALLTCALGALFCRRRRA</sequence>
<dbReference type="Proteomes" id="UP000005824">
    <property type="component" value="Unassembled WGS sequence"/>
</dbReference>
<accession>B4DAS8</accession>
<keyword evidence="1" id="KW-0732">Signal</keyword>
<dbReference type="RefSeq" id="WP_006983338.1">
    <property type="nucleotide sequence ID" value="NZ_ABVL01000032.1"/>
</dbReference>
<evidence type="ECO:0008006" key="4">
    <source>
        <dbReference type="Google" id="ProtNLM"/>
    </source>
</evidence>
<evidence type="ECO:0000313" key="3">
    <source>
        <dbReference type="Proteomes" id="UP000005824"/>
    </source>
</evidence>
<name>B4DAS8_9BACT</name>
<proteinExistence type="predicted"/>
<keyword evidence="3" id="KW-1185">Reference proteome</keyword>